<dbReference type="SUPFAM" id="SSF88659">
    <property type="entry name" value="Sigma3 and sigma4 domains of RNA polymerase sigma factors"/>
    <property type="match status" value="1"/>
</dbReference>
<gene>
    <name evidence="9" type="ORF">SAMN05421771_2208</name>
</gene>
<keyword evidence="5 6" id="KW-0804">Transcription</keyword>
<sequence>MAEHPDLQEEKRMIAQILAGQTQLFHGLIRPYERSVYVMALSFVHNEADAEDVAQEAFLKAFRNLSAFRGEAKFGTWLISITLNEARSRLRRNKAAPTESLDTPADEDGHVSPALLRDWREIPSEELERGELKLVLQNAIAALPAAYREVLLLREVEELNTGEVAELLKISVSLAKVRLHRARMMMQKMLAPQLKQMNPKRRWFQWS</sequence>
<dbReference type="Gene3D" id="1.10.10.10">
    <property type="entry name" value="Winged helix-like DNA-binding domain superfamily/Winged helix DNA-binding domain"/>
    <property type="match status" value="1"/>
</dbReference>
<dbReference type="STRING" id="474950.SAMN05421771_2208"/>
<keyword evidence="3 6" id="KW-0731">Sigma factor</keyword>
<proteinExistence type="inferred from homology"/>
<feature type="domain" description="RNA polymerase sigma factor 70 region 4 type 2" evidence="8">
    <location>
        <begin position="135"/>
        <end position="185"/>
    </location>
</feature>
<evidence type="ECO:0000259" key="7">
    <source>
        <dbReference type="Pfam" id="PF04542"/>
    </source>
</evidence>
<dbReference type="SUPFAM" id="SSF88946">
    <property type="entry name" value="Sigma2 domain of RNA polymerase sigma factors"/>
    <property type="match status" value="1"/>
</dbReference>
<dbReference type="CDD" id="cd06171">
    <property type="entry name" value="Sigma70_r4"/>
    <property type="match status" value="1"/>
</dbReference>
<dbReference type="GO" id="GO:0003677">
    <property type="term" value="F:DNA binding"/>
    <property type="evidence" value="ECO:0007669"/>
    <property type="project" value="UniProtKB-KW"/>
</dbReference>
<dbReference type="GO" id="GO:0006352">
    <property type="term" value="P:DNA-templated transcription initiation"/>
    <property type="evidence" value="ECO:0007669"/>
    <property type="project" value="InterPro"/>
</dbReference>
<keyword evidence="2 6" id="KW-0805">Transcription regulation</keyword>
<reference evidence="9 10" key="1">
    <citation type="submission" date="2016-10" db="EMBL/GenBank/DDBJ databases">
        <authorList>
            <person name="de Groot N.N."/>
        </authorList>
    </citation>
    <scope>NUCLEOTIDE SEQUENCE [LARGE SCALE GENOMIC DNA]</scope>
    <source>
        <strain evidence="9 10">DSM 21001</strain>
    </source>
</reference>
<dbReference type="Pfam" id="PF08281">
    <property type="entry name" value="Sigma70_r4_2"/>
    <property type="match status" value="1"/>
</dbReference>
<evidence type="ECO:0000313" key="10">
    <source>
        <dbReference type="Proteomes" id="UP000199024"/>
    </source>
</evidence>
<dbReference type="PROSITE" id="PS01063">
    <property type="entry name" value="SIGMA70_ECF"/>
    <property type="match status" value="1"/>
</dbReference>
<evidence type="ECO:0000259" key="8">
    <source>
        <dbReference type="Pfam" id="PF08281"/>
    </source>
</evidence>
<evidence type="ECO:0000256" key="2">
    <source>
        <dbReference type="ARBA" id="ARBA00023015"/>
    </source>
</evidence>
<feature type="domain" description="RNA polymerase sigma-70 region 2" evidence="7">
    <location>
        <begin position="28"/>
        <end position="94"/>
    </location>
</feature>
<evidence type="ECO:0000256" key="1">
    <source>
        <dbReference type="ARBA" id="ARBA00010641"/>
    </source>
</evidence>
<dbReference type="Proteomes" id="UP000199024">
    <property type="component" value="Unassembled WGS sequence"/>
</dbReference>
<comment type="similarity">
    <text evidence="1 6">Belongs to the sigma-70 factor family. ECF subfamily.</text>
</comment>
<keyword evidence="10" id="KW-1185">Reference proteome</keyword>
<evidence type="ECO:0000256" key="4">
    <source>
        <dbReference type="ARBA" id="ARBA00023125"/>
    </source>
</evidence>
<evidence type="ECO:0000313" key="9">
    <source>
        <dbReference type="EMBL" id="SFS12936.1"/>
    </source>
</evidence>
<dbReference type="RefSeq" id="WP_089839181.1">
    <property type="nucleotide sequence ID" value="NZ_FOZL01000001.1"/>
</dbReference>
<evidence type="ECO:0000256" key="6">
    <source>
        <dbReference type="RuleBase" id="RU000716"/>
    </source>
</evidence>
<dbReference type="Pfam" id="PF04542">
    <property type="entry name" value="Sigma70_r2"/>
    <property type="match status" value="1"/>
</dbReference>
<accession>A0A1I6MB35</accession>
<dbReference type="InterPro" id="IPR013324">
    <property type="entry name" value="RNA_pol_sigma_r3/r4-like"/>
</dbReference>
<dbReference type="EMBL" id="FOZL01000001">
    <property type="protein sequence ID" value="SFS12936.1"/>
    <property type="molecule type" value="Genomic_DNA"/>
</dbReference>
<keyword evidence="4 6" id="KW-0238">DNA-binding</keyword>
<dbReference type="InterPro" id="IPR007627">
    <property type="entry name" value="RNA_pol_sigma70_r2"/>
</dbReference>
<dbReference type="Gene3D" id="1.10.1740.10">
    <property type="match status" value="1"/>
</dbReference>
<evidence type="ECO:0000256" key="3">
    <source>
        <dbReference type="ARBA" id="ARBA00023082"/>
    </source>
</evidence>
<dbReference type="InterPro" id="IPR039425">
    <property type="entry name" value="RNA_pol_sigma-70-like"/>
</dbReference>
<dbReference type="PANTHER" id="PTHR43133">
    <property type="entry name" value="RNA POLYMERASE ECF-TYPE SIGMA FACTO"/>
    <property type="match status" value="1"/>
</dbReference>
<organism evidence="9 10">
    <name type="scientific">Granulicella pectinivorans</name>
    <dbReference type="NCBI Taxonomy" id="474950"/>
    <lineage>
        <taxon>Bacteria</taxon>
        <taxon>Pseudomonadati</taxon>
        <taxon>Acidobacteriota</taxon>
        <taxon>Terriglobia</taxon>
        <taxon>Terriglobales</taxon>
        <taxon>Acidobacteriaceae</taxon>
        <taxon>Granulicella</taxon>
    </lineage>
</organism>
<dbReference type="PANTHER" id="PTHR43133:SF51">
    <property type="entry name" value="RNA POLYMERASE SIGMA FACTOR"/>
    <property type="match status" value="1"/>
</dbReference>
<dbReference type="InterPro" id="IPR013249">
    <property type="entry name" value="RNA_pol_sigma70_r4_t2"/>
</dbReference>
<dbReference type="OrthoDB" id="9784984at2"/>
<dbReference type="InterPro" id="IPR014284">
    <property type="entry name" value="RNA_pol_sigma-70_dom"/>
</dbReference>
<evidence type="ECO:0000256" key="5">
    <source>
        <dbReference type="ARBA" id="ARBA00023163"/>
    </source>
</evidence>
<dbReference type="InterPro" id="IPR036388">
    <property type="entry name" value="WH-like_DNA-bd_sf"/>
</dbReference>
<dbReference type="GO" id="GO:0016987">
    <property type="term" value="F:sigma factor activity"/>
    <property type="evidence" value="ECO:0007669"/>
    <property type="project" value="UniProtKB-KW"/>
</dbReference>
<dbReference type="InterPro" id="IPR013325">
    <property type="entry name" value="RNA_pol_sigma_r2"/>
</dbReference>
<protein>
    <recommendedName>
        <fullName evidence="6">RNA polymerase sigma factor</fullName>
    </recommendedName>
</protein>
<dbReference type="NCBIfam" id="TIGR02937">
    <property type="entry name" value="sigma70-ECF"/>
    <property type="match status" value="1"/>
</dbReference>
<dbReference type="AlphaFoldDB" id="A0A1I6MB35"/>
<name>A0A1I6MB35_9BACT</name>
<dbReference type="InterPro" id="IPR000838">
    <property type="entry name" value="RNA_pol_sigma70_ECF_CS"/>
</dbReference>